<name>A0A9X1IHV3_9PROT</name>
<organism evidence="8 9">
    <name type="scientific">Roseicella aerolata</name>
    <dbReference type="NCBI Taxonomy" id="2883479"/>
    <lineage>
        <taxon>Bacteria</taxon>
        <taxon>Pseudomonadati</taxon>
        <taxon>Pseudomonadota</taxon>
        <taxon>Alphaproteobacteria</taxon>
        <taxon>Acetobacterales</taxon>
        <taxon>Roseomonadaceae</taxon>
        <taxon>Roseicella</taxon>
    </lineage>
</organism>
<dbReference type="Pfam" id="PF00376">
    <property type="entry name" value="MerR"/>
    <property type="match status" value="1"/>
</dbReference>
<dbReference type="SMART" id="SM00422">
    <property type="entry name" value="HTH_MERR"/>
    <property type="match status" value="1"/>
</dbReference>
<dbReference type="InterPro" id="IPR047057">
    <property type="entry name" value="MerR_fam"/>
</dbReference>
<dbReference type="InterPro" id="IPR011789">
    <property type="entry name" value="CueR"/>
</dbReference>
<dbReference type="SUPFAM" id="SSF46955">
    <property type="entry name" value="Putative DNA-binding domain"/>
    <property type="match status" value="1"/>
</dbReference>
<feature type="region of interest" description="Disordered" evidence="6">
    <location>
        <begin position="131"/>
        <end position="154"/>
    </location>
</feature>
<keyword evidence="2" id="KW-0963">Cytoplasm</keyword>
<dbReference type="GO" id="GO:0005507">
    <property type="term" value="F:copper ion binding"/>
    <property type="evidence" value="ECO:0007669"/>
    <property type="project" value="InterPro"/>
</dbReference>
<dbReference type="PROSITE" id="PS00552">
    <property type="entry name" value="HTH_MERR_1"/>
    <property type="match status" value="1"/>
</dbReference>
<dbReference type="NCBIfam" id="TIGR02044">
    <property type="entry name" value="CueR"/>
    <property type="match status" value="1"/>
</dbReference>
<dbReference type="EMBL" id="JAJAQI010000044">
    <property type="protein sequence ID" value="MCB4824489.1"/>
    <property type="molecule type" value="Genomic_DNA"/>
</dbReference>
<accession>A0A9X1IHV3</accession>
<protein>
    <submittedName>
        <fullName evidence="8">Cu(I)-responsive transcriptional regulator</fullName>
    </submittedName>
</protein>
<evidence type="ECO:0000256" key="6">
    <source>
        <dbReference type="SAM" id="MobiDB-lite"/>
    </source>
</evidence>
<evidence type="ECO:0000256" key="5">
    <source>
        <dbReference type="ARBA" id="ARBA00023163"/>
    </source>
</evidence>
<reference evidence="8" key="1">
    <citation type="submission" date="2021-10" db="EMBL/GenBank/DDBJ databases">
        <title>Roseicella aerolatum sp. nov., isolated from aerosols of e-waste dismantling site.</title>
        <authorList>
            <person name="Qin T."/>
        </authorList>
    </citation>
    <scope>NUCLEOTIDE SEQUENCE</scope>
    <source>
        <strain evidence="8">GB24</strain>
    </source>
</reference>
<dbReference type="InterPro" id="IPR009061">
    <property type="entry name" value="DNA-bd_dom_put_sf"/>
</dbReference>
<keyword evidence="9" id="KW-1185">Reference proteome</keyword>
<evidence type="ECO:0000256" key="3">
    <source>
        <dbReference type="ARBA" id="ARBA00023015"/>
    </source>
</evidence>
<comment type="caution">
    <text evidence="8">The sequence shown here is derived from an EMBL/GenBank/DDBJ whole genome shotgun (WGS) entry which is preliminary data.</text>
</comment>
<gene>
    <name evidence="8" type="primary">cueR</name>
    <name evidence="8" type="ORF">LHA35_22420</name>
</gene>
<feature type="domain" description="HTH merR-type" evidence="7">
    <location>
        <begin position="1"/>
        <end position="69"/>
    </location>
</feature>
<dbReference type="PANTHER" id="PTHR30204:SF94">
    <property type="entry name" value="HEAVY METAL-DEPENDENT TRANSCRIPTIONAL REGULATOR HI_0293-RELATED"/>
    <property type="match status" value="1"/>
</dbReference>
<dbReference type="PRINTS" id="PR00040">
    <property type="entry name" value="HTHMERR"/>
</dbReference>
<dbReference type="AlphaFoldDB" id="A0A9X1IHV3"/>
<evidence type="ECO:0000313" key="9">
    <source>
        <dbReference type="Proteomes" id="UP001139311"/>
    </source>
</evidence>
<dbReference type="GO" id="GO:0045893">
    <property type="term" value="P:positive regulation of DNA-templated transcription"/>
    <property type="evidence" value="ECO:0007669"/>
    <property type="project" value="InterPro"/>
</dbReference>
<evidence type="ECO:0000259" key="7">
    <source>
        <dbReference type="PROSITE" id="PS50937"/>
    </source>
</evidence>
<dbReference type="GO" id="GO:0003677">
    <property type="term" value="F:DNA binding"/>
    <property type="evidence" value="ECO:0007669"/>
    <property type="project" value="UniProtKB-KW"/>
</dbReference>
<comment type="subcellular location">
    <subcellularLocation>
        <location evidence="1">Cytoplasm</location>
    </subcellularLocation>
</comment>
<dbReference type="InterPro" id="IPR000551">
    <property type="entry name" value="MerR-type_HTH_dom"/>
</dbReference>
<dbReference type="PANTHER" id="PTHR30204">
    <property type="entry name" value="REDOX-CYCLING DRUG-SENSING TRANSCRIPTIONAL ACTIVATOR SOXR"/>
    <property type="match status" value="1"/>
</dbReference>
<dbReference type="InterPro" id="IPR015358">
    <property type="entry name" value="Tscrpt_reg_MerR_DNA-bd"/>
</dbReference>
<keyword evidence="3" id="KW-0805">Transcription regulation</keyword>
<proteinExistence type="predicted"/>
<dbReference type="Gene3D" id="1.10.1660.10">
    <property type="match status" value="1"/>
</dbReference>
<evidence type="ECO:0000256" key="1">
    <source>
        <dbReference type="ARBA" id="ARBA00004496"/>
    </source>
</evidence>
<evidence type="ECO:0000313" key="8">
    <source>
        <dbReference type="EMBL" id="MCB4824489.1"/>
    </source>
</evidence>
<dbReference type="CDD" id="cd01108">
    <property type="entry name" value="HTH_CueR"/>
    <property type="match status" value="1"/>
</dbReference>
<evidence type="ECO:0000256" key="4">
    <source>
        <dbReference type="ARBA" id="ARBA00023125"/>
    </source>
</evidence>
<dbReference type="Pfam" id="PF09278">
    <property type="entry name" value="MerR-DNA-bind"/>
    <property type="match status" value="1"/>
</dbReference>
<dbReference type="GO" id="GO:0005737">
    <property type="term" value="C:cytoplasm"/>
    <property type="evidence" value="ECO:0007669"/>
    <property type="project" value="UniProtKB-SubCell"/>
</dbReference>
<dbReference type="GO" id="GO:0003700">
    <property type="term" value="F:DNA-binding transcription factor activity"/>
    <property type="evidence" value="ECO:0007669"/>
    <property type="project" value="InterPro"/>
</dbReference>
<keyword evidence="4" id="KW-0238">DNA-binding</keyword>
<dbReference type="Proteomes" id="UP001139311">
    <property type="component" value="Unassembled WGS sequence"/>
</dbReference>
<sequence>MNIGQASATSGVSAKMIRYYEDIGLMPKAGRTEAGYRVYTAADVNTLRFIRRARDLGMPIERIRLLVSLWQDRARSSGDVKRIALEHVSELRTKIAELTAMCEALEGLAHACHGDHRPDCPILEDLEAGGQQAPARVRRRRRIDAGQSQPGATA</sequence>
<dbReference type="PROSITE" id="PS50937">
    <property type="entry name" value="HTH_MERR_2"/>
    <property type="match status" value="1"/>
</dbReference>
<evidence type="ECO:0000256" key="2">
    <source>
        <dbReference type="ARBA" id="ARBA00022490"/>
    </source>
</evidence>
<dbReference type="RefSeq" id="WP_226612229.1">
    <property type="nucleotide sequence ID" value="NZ_JAJAQI010000044.1"/>
</dbReference>
<keyword evidence="5" id="KW-0804">Transcription</keyword>